<dbReference type="EC" id="3.2.1.22" evidence="5"/>
<evidence type="ECO:0000256" key="4">
    <source>
        <dbReference type="ARBA" id="ARBA00023295"/>
    </source>
</evidence>
<keyword evidence="3 5" id="KW-0378">Hydrolase</keyword>
<evidence type="ECO:0000256" key="5">
    <source>
        <dbReference type="RuleBase" id="RU361168"/>
    </source>
</evidence>
<accession>A0A6P2C2C4</accession>
<comment type="similarity">
    <text evidence="1 5">Belongs to the glycosyl hydrolase 27 family.</text>
</comment>
<organism evidence="7 8">
    <name type="scientific">Trebonia kvetii</name>
    <dbReference type="NCBI Taxonomy" id="2480626"/>
    <lineage>
        <taxon>Bacteria</taxon>
        <taxon>Bacillati</taxon>
        <taxon>Actinomycetota</taxon>
        <taxon>Actinomycetes</taxon>
        <taxon>Streptosporangiales</taxon>
        <taxon>Treboniaceae</taxon>
        <taxon>Trebonia</taxon>
    </lineage>
</organism>
<evidence type="ECO:0000259" key="6">
    <source>
        <dbReference type="Pfam" id="PF17801"/>
    </source>
</evidence>
<comment type="caution">
    <text evidence="7">The sequence shown here is derived from an EMBL/GenBank/DDBJ whole genome shotgun (WGS) entry which is preliminary data.</text>
</comment>
<keyword evidence="5" id="KW-1015">Disulfide bond</keyword>
<dbReference type="InterPro" id="IPR013785">
    <property type="entry name" value="Aldolase_TIM"/>
</dbReference>
<evidence type="ECO:0000313" key="8">
    <source>
        <dbReference type="Proteomes" id="UP000460272"/>
    </source>
</evidence>
<dbReference type="PANTHER" id="PTHR11452">
    <property type="entry name" value="ALPHA-GALACTOSIDASE/ALPHA-N-ACETYLGALACTOSAMINIDASE"/>
    <property type="match status" value="1"/>
</dbReference>
<dbReference type="InterPro" id="IPR041233">
    <property type="entry name" value="Melibiase_C"/>
</dbReference>
<dbReference type="Pfam" id="PF16499">
    <property type="entry name" value="Melibiase_2"/>
    <property type="match status" value="1"/>
</dbReference>
<evidence type="ECO:0000256" key="1">
    <source>
        <dbReference type="ARBA" id="ARBA00009743"/>
    </source>
</evidence>
<dbReference type="PRINTS" id="PR00740">
    <property type="entry name" value="GLHYDRLASE27"/>
</dbReference>
<keyword evidence="8" id="KW-1185">Reference proteome</keyword>
<keyword evidence="4 5" id="KW-0326">Glycosidase</keyword>
<dbReference type="SUPFAM" id="SSF51445">
    <property type="entry name" value="(Trans)glycosidases"/>
    <property type="match status" value="1"/>
</dbReference>
<keyword evidence="2" id="KW-0732">Signal</keyword>
<name>A0A6P2C2C4_9ACTN</name>
<dbReference type="PANTHER" id="PTHR11452:SF75">
    <property type="entry name" value="ALPHA-GALACTOSIDASE MEL1"/>
    <property type="match status" value="1"/>
</dbReference>
<dbReference type="GO" id="GO:0004557">
    <property type="term" value="F:alpha-galactosidase activity"/>
    <property type="evidence" value="ECO:0007669"/>
    <property type="project" value="UniProtKB-EC"/>
</dbReference>
<dbReference type="CDD" id="cd14792">
    <property type="entry name" value="GH27"/>
    <property type="match status" value="1"/>
</dbReference>
<comment type="catalytic activity">
    <reaction evidence="5">
        <text>Hydrolysis of terminal, non-reducing alpha-D-galactose residues in alpha-D-galactosides, including galactose oligosaccharides, galactomannans and galactolipids.</text>
        <dbReference type="EC" id="3.2.1.22"/>
    </reaction>
</comment>
<dbReference type="OrthoDB" id="9807519at2"/>
<dbReference type="Gene3D" id="3.20.20.70">
    <property type="entry name" value="Aldolase class I"/>
    <property type="match status" value="1"/>
</dbReference>
<dbReference type="Pfam" id="PF17801">
    <property type="entry name" value="Melibiase_C"/>
    <property type="match status" value="1"/>
</dbReference>
<dbReference type="InterPro" id="IPR013780">
    <property type="entry name" value="Glyco_hydro_b"/>
</dbReference>
<dbReference type="Gene3D" id="2.60.40.1180">
    <property type="entry name" value="Golgi alpha-mannosidase II"/>
    <property type="match status" value="1"/>
</dbReference>
<dbReference type="EMBL" id="RPFW01000002">
    <property type="protein sequence ID" value="TVZ05534.1"/>
    <property type="molecule type" value="Genomic_DNA"/>
</dbReference>
<protein>
    <recommendedName>
        <fullName evidence="5">Alpha-galactosidase</fullName>
        <ecNumber evidence="5">3.2.1.22</ecNumber>
    </recommendedName>
    <alternativeName>
        <fullName evidence="5">Melibiase</fullName>
    </alternativeName>
</protein>
<dbReference type="InterPro" id="IPR002241">
    <property type="entry name" value="Glyco_hydro_27"/>
</dbReference>
<evidence type="ECO:0000313" key="7">
    <source>
        <dbReference type="EMBL" id="TVZ05534.1"/>
    </source>
</evidence>
<gene>
    <name evidence="7" type="ORF">EAS64_13465</name>
</gene>
<evidence type="ECO:0000256" key="2">
    <source>
        <dbReference type="ARBA" id="ARBA00022729"/>
    </source>
</evidence>
<dbReference type="Proteomes" id="UP000460272">
    <property type="component" value="Unassembled WGS sequence"/>
</dbReference>
<dbReference type="AlphaFoldDB" id="A0A6P2C2C4"/>
<dbReference type="GO" id="GO:0005975">
    <property type="term" value="P:carbohydrate metabolic process"/>
    <property type="evidence" value="ECO:0007669"/>
    <property type="project" value="InterPro"/>
</dbReference>
<evidence type="ECO:0000256" key="3">
    <source>
        <dbReference type="ARBA" id="ARBA00022801"/>
    </source>
</evidence>
<feature type="domain" description="Alpha galactosidase C-terminal" evidence="6">
    <location>
        <begin position="308"/>
        <end position="378"/>
    </location>
</feature>
<dbReference type="InterPro" id="IPR017853">
    <property type="entry name" value="GH"/>
</dbReference>
<proteinExistence type="inferred from homology"/>
<reference evidence="7 8" key="1">
    <citation type="submission" date="2018-11" db="EMBL/GenBank/DDBJ databases">
        <title>Trebonia kvetii gen.nov., sp.nov., a novel acidophilic actinobacterium, and proposal of the new actinobacterial family Treboniaceae fam. nov.</title>
        <authorList>
            <person name="Rapoport D."/>
            <person name="Sagova-Mareckova M."/>
            <person name="Sedlacek I."/>
            <person name="Provaznik J."/>
            <person name="Kralova S."/>
            <person name="Pavlinic D."/>
            <person name="Benes V."/>
            <person name="Kopecky J."/>
        </authorList>
    </citation>
    <scope>NUCLEOTIDE SEQUENCE [LARGE SCALE GENOMIC DNA]</scope>
    <source>
        <strain evidence="7 8">15Tr583</strain>
    </source>
</reference>
<sequence length="383" mass="41108">MSGAAPTSDWPPSRPVMGYNTWYHFRTSITESAVVRQAELLVSSGLAAAGYNCVNLDDGWMAAQRAANGELTGDAAKFPRGMPWLADQVHALGLRFGLYTAIGARTCQSLPGSWGHYDQDARTFASWDVDFVKVDDCGGMPPGTSVAALTEHFRQFGACLRQHNPDVVYSQELPIHQIGKPSFRSSVRASAEIAHMWRVAHDESPLSHDYASAMILGHLAAVRDLHSFAGPGHWNDLDMVAPAYPESGWTLADLRNQLSVWAMEASPLLISADIGALPPDALAALKNPHMIAIDQSGEQCSTVVMNGPVEALMKLDPEGGIAVLFVNLGVGTVTGRFSLPQLGITAARASGHDVWTGETTTFSEVSVTLEEEQTVLLQVKSTG</sequence>